<accession>A0AA39M9Z1</accession>
<evidence type="ECO:0008006" key="10">
    <source>
        <dbReference type="Google" id="ProtNLM"/>
    </source>
</evidence>
<feature type="region of interest" description="Disordered" evidence="7">
    <location>
        <begin position="1"/>
        <end position="20"/>
    </location>
</feature>
<comment type="similarity">
    <text evidence="2">Belongs to the SNF7 family.</text>
</comment>
<name>A0AA39M9Z1_9BILA</name>
<gene>
    <name evidence="8" type="ORF">QR680_009470</name>
</gene>
<dbReference type="Proteomes" id="UP001175271">
    <property type="component" value="Unassembled WGS sequence"/>
</dbReference>
<dbReference type="GO" id="GO:0032511">
    <property type="term" value="P:late endosome to vacuole transport via multivesicular body sorting pathway"/>
    <property type="evidence" value="ECO:0007669"/>
    <property type="project" value="TreeGrafter"/>
</dbReference>
<dbReference type="InterPro" id="IPR005024">
    <property type="entry name" value="Snf7_fam"/>
</dbReference>
<feature type="compositionally biased region" description="Basic and acidic residues" evidence="7">
    <location>
        <begin position="189"/>
        <end position="210"/>
    </location>
</feature>
<dbReference type="Pfam" id="PF03357">
    <property type="entry name" value="Snf7"/>
    <property type="match status" value="1"/>
</dbReference>
<dbReference type="EMBL" id="JAUCMV010000001">
    <property type="protein sequence ID" value="KAK0425945.1"/>
    <property type="molecule type" value="Genomic_DNA"/>
</dbReference>
<dbReference type="PANTHER" id="PTHR22761">
    <property type="entry name" value="CHARGED MULTIVESICULAR BODY PROTEIN"/>
    <property type="match status" value="1"/>
</dbReference>
<evidence type="ECO:0000313" key="9">
    <source>
        <dbReference type="Proteomes" id="UP001175271"/>
    </source>
</evidence>
<evidence type="ECO:0000256" key="4">
    <source>
        <dbReference type="ARBA" id="ARBA00022753"/>
    </source>
</evidence>
<dbReference type="GO" id="GO:0015031">
    <property type="term" value="P:protein transport"/>
    <property type="evidence" value="ECO:0007669"/>
    <property type="project" value="UniProtKB-KW"/>
</dbReference>
<keyword evidence="5" id="KW-0653">Protein transport</keyword>
<dbReference type="Gene3D" id="6.10.140.1230">
    <property type="match status" value="1"/>
</dbReference>
<keyword evidence="4" id="KW-0967">Endosome</keyword>
<evidence type="ECO:0000256" key="5">
    <source>
        <dbReference type="ARBA" id="ARBA00022927"/>
    </source>
</evidence>
<dbReference type="AlphaFoldDB" id="A0AA39M9Z1"/>
<keyword evidence="9" id="KW-1185">Reference proteome</keyword>
<comment type="subcellular location">
    <subcellularLocation>
        <location evidence="1">Endosome membrane</location>
    </subcellularLocation>
</comment>
<keyword evidence="6" id="KW-0472">Membrane</keyword>
<evidence type="ECO:0000256" key="1">
    <source>
        <dbReference type="ARBA" id="ARBA00004608"/>
    </source>
</evidence>
<reference evidence="8" key="1">
    <citation type="submission" date="2023-06" db="EMBL/GenBank/DDBJ databases">
        <title>Genomic analysis of the entomopathogenic nematode Steinernema hermaphroditum.</title>
        <authorList>
            <person name="Schwarz E.M."/>
            <person name="Heppert J.K."/>
            <person name="Baniya A."/>
            <person name="Schwartz H.T."/>
            <person name="Tan C.-H."/>
            <person name="Antoshechkin I."/>
            <person name="Sternberg P.W."/>
            <person name="Goodrich-Blair H."/>
            <person name="Dillman A.R."/>
        </authorList>
    </citation>
    <scope>NUCLEOTIDE SEQUENCE</scope>
    <source>
        <strain evidence="8">PS9179</strain>
        <tissue evidence="8">Whole animal</tissue>
    </source>
</reference>
<sequence length="210" mass="24422">MGSLFSKKKDAGHSLQSRVTEKDQVILQLKTQRDKMKIYVKKNQKTMEKDREVARQLLKVGKKDRALILLKKKKYVDQMVEKTLRQLNQIESMVQDLEFAEIEQRVLEGLKKGNESLKEMNKMFSIEDVEKIMDDTREAAEYQEEISNLIAGGLSQNDLADVEEEFEKLMETELPQLPEVPSEEPVVSEAERERPVREKARREKVLVTAE</sequence>
<evidence type="ECO:0000256" key="2">
    <source>
        <dbReference type="ARBA" id="ARBA00006190"/>
    </source>
</evidence>
<evidence type="ECO:0000256" key="7">
    <source>
        <dbReference type="SAM" id="MobiDB-lite"/>
    </source>
</evidence>
<dbReference type="GO" id="GO:0000815">
    <property type="term" value="C:ESCRT III complex"/>
    <property type="evidence" value="ECO:0007669"/>
    <property type="project" value="TreeGrafter"/>
</dbReference>
<dbReference type="GO" id="GO:0006900">
    <property type="term" value="P:vesicle budding from membrane"/>
    <property type="evidence" value="ECO:0007669"/>
    <property type="project" value="TreeGrafter"/>
</dbReference>
<proteinExistence type="inferred from homology"/>
<feature type="region of interest" description="Disordered" evidence="7">
    <location>
        <begin position="174"/>
        <end position="210"/>
    </location>
</feature>
<comment type="caution">
    <text evidence="8">The sequence shown here is derived from an EMBL/GenBank/DDBJ whole genome shotgun (WGS) entry which is preliminary data.</text>
</comment>
<dbReference type="PANTHER" id="PTHR22761:SF5">
    <property type="entry name" value="CHARGED MULTIVESICULAR BODY PROTEIN 6"/>
    <property type="match status" value="1"/>
</dbReference>
<keyword evidence="3" id="KW-0813">Transport</keyword>
<evidence type="ECO:0000256" key="3">
    <source>
        <dbReference type="ARBA" id="ARBA00022448"/>
    </source>
</evidence>
<evidence type="ECO:0000256" key="6">
    <source>
        <dbReference type="ARBA" id="ARBA00023136"/>
    </source>
</evidence>
<organism evidence="8 9">
    <name type="scientific">Steinernema hermaphroditum</name>
    <dbReference type="NCBI Taxonomy" id="289476"/>
    <lineage>
        <taxon>Eukaryota</taxon>
        <taxon>Metazoa</taxon>
        <taxon>Ecdysozoa</taxon>
        <taxon>Nematoda</taxon>
        <taxon>Chromadorea</taxon>
        <taxon>Rhabditida</taxon>
        <taxon>Tylenchina</taxon>
        <taxon>Panagrolaimomorpha</taxon>
        <taxon>Strongyloidoidea</taxon>
        <taxon>Steinernematidae</taxon>
        <taxon>Steinernema</taxon>
    </lineage>
</organism>
<feature type="compositionally biased region" description="Low complexity" evidence="7">
    <location>
        <begin position="179"/>
        <end position="188"/>
    </location>
</feature>
<protein>
    <recommendedName>
        <fullName evidence="10">Charged multivesicular body protein 6</fullName>
    </recommendedName>
</protein>
<dbReference type="GO" id="GO:0005771">
    <property type="term" value="C:multivesicular body"/>
    <property type="evidence" value="ECO:0007669"/>
    <property type="project" value="TreeGrafter"/>
</dbReference>
<evidence type="ECO:0000313" key="8">
    <source>
        <dbReference type="EMBL" id="KAK0425945.1"/>
    </source>
</evidence>